<reference evidence="2" key="2">
    <citation type="submission" date="2025-08" db="UniProtKB">
        <authorList>
            <consortium name="RefSeq"/>
        </authorList>
    </citation>
    <scope>IDENTIFICATION</scope>
    <source>
        <tissue evidence="2">Leaf</tissue>
    </source>
</reference>
<protein>
    <submittedName>
        <fullName evidence="2">Uncharacterized protein LOC107773944 isoform X2</fullName>
    </submittedName>
</protein>
<proteinExistence type="predicted"/>
<organism evidence="1 2">
    <name type="scientific">Nicotiana tabacum</name>
    <name type="common">Common tobacco</name>
    <dbReference type="NCBI Taxonomy" id="4097"/>
    <lineage>
        <taxon>Eukaryota</taxon>
        <taxon>Viridiplantae</taxon>
        <taxon>Streptophyta</taxon>
        <taxon>Embryophyta</taxon>
        <taxon>Tracheophyta</taxon>
        <taxon>Spermatophyta</taxon>
        <taxon>Magnoliopsida</taxon>
        <taxon>eudicotyledons</taxon>
        <taxon>Gunneridae</taxon>
        <taxon>Pentapetalae</taxon>
        <taxon>asterids</taxon>
        <taxon>lamiids</taxon>
        <taxon>Solanales</taxon>
        <taxon>Solanaceae</taxon>
        <taxon>Nicotianoideae</taxon>
        <taxon>Nicotianeae</taxon>
        <taxon>Nicotiana</taxon>
    </lineage>
</organism>
<accession>A0AC58S0N6</accession>
<dbReference type="Proteomes" id="UP000790787">
    <property type="component" value="Chromosome 10"/>
</dbReference>
<dbReference type="RefSeq" id="XP_075078539.1">
    <property type="nucleotide sequence ID" value="XM_075222438.1"/>
</dbReference>
<evidence type="ECO:0000313" key="1">
    <source>
        <dbReference type="Proteomes" id="UP000790787"/>
    </source>
</evidence>
<gene>
    <name evidence="2" type="primary">LOC107773944</name>
</gene>
<evidence type="ECO:0000313" key="2">
    <source>
        <dbReference type="RefSeq" id="XP_075078539.1"/>
    </source>
</evidence>
<reference evidence="1" key="1">
    <citation type="journal article" date="2014" name="Nat. Commun.">
        <title>The tobacco genome sequence and its comparison with those of tomato and potato.</title>
        <authorList>
            <person name="Sierro N."/>
            <person name="Battey J.N."/>
            <person name="Ouadi S."/>
            <person name="Bakaher N."/>
            <person name="Bovet L."/>
            <person name="Willig A."/>
            <person name="Goepfert S."/>
            <person name="Peitsch M.C."/>
            <person name="Ivanov N.V."/>
        </authorList>
    </citation>
    <scope>NUCLEOTIDE SEQUENCE [LARGE SCALE GENOMIC DNA]</scope>
</reference>
<keyword evidence="1" id="KW-1185">Reference proteome</keyword>
<name>A0AC58S0N6_TOBAC</name>
<sequence length="423" mass="47326">MHFQNSFKRFIFISTILCSGFCVFEFYAFADYIKDNLFRDDKMGTNELKEALIFLCKGELWRMAVLWTPSLIISYLHLFSQSLFLRKSKFYDRSSPSLPTTSSNPAIASIRKPICIITGATSGLGAAAAFALAKEGYYIVLAGRSLHSLSKIVSDIQEQIDDACVKAFEVDLSSYKSILSFTRSLQQWLLDSDMHCSVQVLINNAGILATSYRITAERCDQMMSTNYLGPFCLTKLLLPLLEQSPIPSRVVNVTSFTHRNVSSMEVTGETISGKYFSKLSSYPFAHVYEYSKLCLLLLTYELHRRVGLVEKSQNVSVIAVDPGVVKTNIMREIPSCLSWLAFSILKLLGLLQSPEVGVRSVLDAVHAPPETSGVYFFGGNGRTLRSSQLSYNSKLAKDLWDASSQIHLEFQLASQGNLEYTIR</sequence>